<dbReference type="PANTHER" id="PTHR11066:SF34">
    <property type="entry name" value="ACYL-COENZYME A THIOESTERASE 8"/>
    <property type="match status" value="1"/>
</dbReference>
<evidence type="ECO:0000259" key="3">
    <source>
        <dbReference type="Pfam" id="PF13622"/>
    </source>
</evidence>
<dbReference type="SUPFAM" id="SSF54637">
    <property type="entry name" value="Thioesterase/thiol ester dehydrase-isomerase"/>
    <property type="match status" value="2"/>
</dbReference>
<comment type="similarity">
    <text evidence="1">Belongs to the C/M/P thioester hydrolase family.</text>
</comment>
<name>A0ABP0EF30_9ASCO</name>
<organism evidence="5 6">
    <name type="scientific">[Candida] anglica</name>
    <dbReference type="NCBI Taxonomy" id="148631"/>
    <lineage>
        <taxon>Eukaryota</taxon>
        <taxon>Fungi</taxon>
        <taxon>Dikarya</taxon>
        <taxon>Ascomycota</taxon>
        <taxon>Saccharomycotina</taxon>
        <taxon>Pichiomycetes</taxon>
        <taxon>Debaryomycetaceae</taxon>
        <taxon>Kurtzmaniella</taxon>
    </lineage>
</organism>
<evidence type="ECO:0000256" key="2">
    <source>
        <dbReference type="ARBA" id="ARBA00022801"/>
    </source>
</evidence>
<dbReference type="InterPro" id="IPR029069">
    <property type="entry name" value="HotDog_dom_sf"/>
</dbReference>
<evidence type="ECO:0000313" key="5">
    <source>
        <dbReference type="EMBL" id="CAK7912530.1"/>
    </source>
</evidence>
<dbReference type="GO" id="GO:0016787">
    <property type="term" value="F:hydrolase activity"/>
    <property type="evidence" value="ECO:0007669"/>
    <property type="project" value="UniProtKB-KW"/>
</dbReference>
<dbReference type="InterPro" id="IPR042171">
    <property type="entry name" value="Acyl-CoA_hotdog"/>
</dbReference>
<feature type="domain" description="Acyl-CoA thioesterase-like C-terminal" evidence="4">
    <location>
        <begin position="196"/>
        <end position="314"/>
    </location>
</feature>
<feature type="domain" description="Acyl-CoA thioesterase-like N-terminal HotDog" evidence="3">
    <location>
        <begin position="42"/>
        <end position="122"/>
    </location>
</feature>
<dbReference type="PANTHER" id="PTHR11066">
    <property type="entry name" value="ACYL-COA THIOESTERASE"/>
    <property type="match status" value="1"/>
</dbReference>
<reference evidence="5 6" key="1">
    <citation type="submission" date="2024-01" db="EMBL/GenBank/DDBJ databases">
        <authorList>
            <consortium name="Genoscope - CEA"/>
            <person name="William W."/>
        </authorList>
    </citation>
    <scope>NUCLEOTIDE SEQUENCE [LARGE SCALE GENOMIC DNA]</scope>
    <source>
        <strain evidence="5 6">29B2s-10</strain>
    </source>
</reference>
<dbReference type="CDD" id="cd03444">
    <property type="entry name" value="Thioesterase_II_repeat1"/>
    <property type="match status" value="1"/>
</dbReference>
<evidence type="ECO:0000256" key="1">
    <source>
        <dbReference type="ARBA" id="ARBA00006538"/>
    </source>
</evidence>
<gene>
    <name evidence="5" type="primary">TES1</name>
    <name evidence="5" type="ORF">CAAN4_F07492</name>
</gene>
<dbReference type="Pfam" id="PF13622">
    <property type="entry name" value="4HBT_3"/>
    <property type="match status" value="1"/>
</dbReference>
<evidence type="ECO:0000259" key="4">
    <source>
        <dbReference type="Pfam" id="PF20789"/>
    </source>
</evidence>
<dbReference type="EMBL" id="OZ004258">
    <property type="protein sequence ID" value="CAK7912530.1"/>
    <property type="molecule type" value="Genomic_DNA"/>
</dbReference>
<dbReference type="CDD" id="cd03445">
    <property type="entry name" value="Thioesterase_II_repeat2"/>
    <property type="match status" value="1"/>
</dbReference>
<keyword evidence="6" id="KW-1185">Reference proteome</keyword>
<proteinExistence type="inferred from homology"/>
<protein>
    <submittedName>
        <fullName evidence="5">Peroxisomal acyl-coenzyme A thioester hydrolase 1</fullName>
    </submittedName>
</protein>
<dbReference type="Pfam" id="PF20789">
    <property type="entry name" value="4HBT_3C"/>
    <property type="match status" value="1"/>
</dbReference>
<dbReference type="Gene3D" id="2.40.160.210">
    <property type="entry name" value="Acyl-CoA thioesterase, double hotdog domain"/>
    <property type="match status" value="1"/>
</dbReference>
<dbReference type="InterPro" id="IPR003703">
    <property type="entry name" value="Acyl_CoA_thio"/>
</dbReference>
<dbReference type="InterPro" id="IPR049449">
    <property type="entry name" value="TesB_ACOT8-like_N"/>
</dbReference>
<keyword evidence="2 5" id="KW-0378">Hydrolase</keyword>
<evidence type="ECO:0000313" key="6">
    <source>
        <dbReference type="Proteomes" id="UP001497600"/>
    </source>
</evidence>
<sequence length="331" mass="37826">MNIEDISSMGAVSHLEEKFSVKKISENVYEGKYPLESFMEGARGTYGGEFIAQSIIAAWETVEDPGFTPNSMHSYFVRAGNCDSVMRYEVLRSNDGRNFANRTVQCYQSATNQLCFTLIISFAKNNSAKEKAIAYENDTTGKITPQFGFQSSPQYFLKKYRDHLNKLPYFQHTNENLQHILPKEFIDTKSTATIFNRKEPGDRKLGVFVRVNDDLTLAKNATKTKFASLGFASDSFWLSTIIRVLGLPVSGKYLNFFRVSLDHSIWFHDKDFDPTEWMFMDFKFTRLENDRLLAHCQVFTLEGVCVATVTQEALAFIPKNLLDKFPSKSKL</sequence>
<dbReference type="Proteomes" id="UP001497600">
    <property type="component" value="Chromosome F"/>
</dbReference>
<dbReference type="InterPro" id="IPR049450">
    <property type="entry name" value="ACOT8-like_C"/>
</dbReference>
<accession>A0ABP0EF30</accession>